<dbReference type="Gene3D" id="3.40.140.10">
    <property type="entry name" value="Cytidine Deaminase, domain 2"/>
    <property type="match status" value="1"/>
</dbReference>
<dbReference type="InterPro" id="IPR002125">
    <property type="entry name" value="CMP_dCMP_dom"/>
</dbReference>
<evidence type="ECO:0000313" key="19">
    <source>
        <dbReference type="Proteomes" id="UP000052020"/>
    </source>
</evidence>
<dbReference type="GO" id="GO:0008270">
    <property type="term" value="F:zinc ion binding"/>
    <property type="evidence" value="ECO:0007669"/>
    <property type="project" value="InterPro"/>
</dbReference>
<proteinExistence type="inferred from homology"/>
<comment type="caution">
    <text evidence="18">The sequence shown here is derived from an EMBL/GenBank/DDBJ whole genome shotgun (WGS) entry which is preliminary data.</text>
</comment>
<dbReference type="PANTHER" id="PTHR38011:SF7">
    <property type="entry name" value="2,5-DIAMINO-6-RIBOSYLAMINO-4(3H)-PYRIMIDINONE 5'-PHOSPHATE REDUCTASE"/>
    <property type="match status" value="1"/>
</dbReference>
<feature type="domain" description="CMP/dCMP-type deaminase" evidence="17">
    <location>
        <begin position="1"/>
        <end position="117"/>
    </location>
</feature>
<evidence type="ECO:0000256" key="3">
    <source>
        <dbReference type="ARBA" id="ARBA00004910"/>
    </source>
</evidence>
<dbReference type="InterPro" id="IPR016192">
    <property type="entry name" value="APOBEC/CMP_deaminase_Zn-bd"/>
</dbReference>
<evidence type="ECO:0000256" key="9">
    <source>
        <dbReference type="ARBA" id="ARBA00022833"/>
    </source>
</evidence>
<evidence type="ECO:0000259" key="17">
    <source>
        <dbReference type="PROSITE" id="PS51747"/>
    </source>
</evidence>
<dbReference type="Pfam" id="PF01872">
    <property type="entry name" value="RibD_C"/>
    <property type="match status" value="1"/>
</dbReference>
<feature type="binding site" evidence="16">
    <location>
        <position position="78"/>
    </location>
    <ligand>
        <name>Zn(2+)</name>
        <dbReference type="ChEBI" id="CHEBI:29105"/>
        <note>catalytic</note>
    </ligand>
</feature>
<evidence type="ECO:0000256" key="10">
    <source>
        <dbReference type="ARBA" id="ARBA00022857"/>
    </source>
</evidence>
<dbReference type="InterPro" id="IPR002734">
    <property type="entry name" value="RibDG_C"/>
</dbReference>
<dbReference type="PATRIC" id="fig|1704032.3.peg.320"/>
<dbReference type="EC" id="1.1.1.193" evidence="13"/>
<comment type="pathway">
    <text evidence="2 13">Cofactor biosynthesis; riboflavin biosynthesis; 5-amino-6-(D-ribitylamino)uracil from GTP: step 2/4.</text>
</comment>
<feature type="binding site" evidence="15">
    <location>
        <begin position="292"/>
        <end position="298"/>
    </location>
    <ligand>
        <name>NADP(+)</name>
        <dbReference type="ChEBI" id="CHEBI:58349"/>
    </ligand>
</feature>
<evidence type="ECO:0000256" key="5">
    <source>
        <dbReference type="ARBA" id="ARBA00007417"/>
    </source>
</evidence>
<keyword evidence="12" id="KW-0511">Multifunctional enzyme</keyword>
<organism evidence="18 19">
    <name type="scientific">candidate division KD3-62 bacterium DG_56</name>
    <dbReference type="NCBI Taxonomy" id="1704032"/>
    <lineage>
        <taxon>Bacteria</taxon>
        <taxon>candidate division KD3-62</taxon>
    </lineage>
</organism>
<dbReference type="Gene3D" id="3.40.430.10">
    <property type="entry name" value="Dihydrofolate Reductase, subunit A"/>
    <property type="match status" value="1"/>
</dbReference>
<keyword evidence="10 13" id="KW-0521">NADP</keyword>
<evidence type="ECO:0000256" key="2">
    <source>
        <dbReference type="ARBA" id="ARBA00004882"/>
    </source>
</evidence>
<feature type="binding site" evidence="15">
    <location>
        <position position="290"/>
    </location>
    <ligand>
        <name>substrate</name>
    </ligand>
</feature>
<comment type="pathway">
    <text evidence="3 13">Cofactor biosynthesis; riboflavin biosynthesis; 5-amino-6-(D-ribitylamino)uracil from GTP: step 3/4.</text>
</comment>
<evidence type="ECO:0000256" key="1">
    <source>
        <dbReference type="ARBA" id="ARBA00002151"/>
    </source>
</evidence>
<dbReference type="Proteomes" id="UP000052020">
    <property type="component" value="Unassembled WGS sequence"/>
</dbReference>
<feature type="binding site" evidence="15">
    <location>
        <position position="162"/>
    </location>
    <ligand>
        <name>substrate</name>
    </ligand>
</feature>
<sequence length="366" mass="38717">MKQAIRLAARGRGKTSPNPMAGAVVARGGRVVAEGYHPALGKPHAEVFALQRAGAGARGATLYVSLEPCCHHGRTPPCTDAIIRSGVARVVAAAIDPDPRVSGKGIAALRRARIEVEVGVLEAEARRLNEAYWKHVTTGLPFVTLKMAASLDGKIATRAGDSRWITGDSARAAAHRLRAEHDAVMVGIGTVIADDPELTARRGERVVKRPLRVIVDSRGRVPLKAKVLDDAADHPTIVAVTGRAPATKLDALRRRGAEPLVFEGQDGRVDIAALIAHLGRRGDLRSVLIEGGGSLAASALRAGLVDKVIWFIAAVMVGGRRAPTGVEGDGVARMADALPLEDVKVRRFGRDIMIEGYLRGRCLPAS</sequence>
<dbReference type="GO" id="GO:0009231">
    <property type="term" value="P:riboflavin biosynthetic process"/>
    <property type="evidence" value="ECO:0007669"/>
    <property type="project" value="UniProtKB-UniPathway"/>
</dbReference>
<dbReference type="PROSITE" id="PS00903">
    <property type="entry name" value="CYT_DCMP_DEAMINASES_1"/>
    <property type="match status" value="1"/>
</dbReference>
<dbReference type="InterPro" id="IPR011549">
    <property type="entry name" value="RibD_C"/>
</dbReference>
<feature type="active site" description="Proton donor" evidence="14">
    <location>
        <position position="46"/>
    </location>
</feature>
<dbReference type="FunFam" id="3.40.140.10:FF:000025">
    <property type="entry name" value="Riboflavin biosynthesis protein RibD"/>
    <property type="match status" value="1"/>
</dbReference>
<dbReference type="GO" id="GO:0008835">
    <property type="term" value="F:diaminohydroxyphosphoribosylaminopyrimidine deaminase activity"/>
    <property type="evidence" value="ECO:0007669"/>
    <property type="project" value="UniProtKB-EC"/>
</dbReference>
<dbReference type="PIRSF" id="PIRSF006769">
    <property type="entry name" value="RibD"/>
    <property type="match status" value="1"/>
</dbReference>
<keyword evidence="8 13" id="KW-0378">Hydrolase</keyword>
<protein>
    <recommendedName>
        <fullName evidence="13">Riboflavin biosynthesis protein RibD</fullName>
    </recommendedName>
    <domain>
        <recommendedName>
            <fullName evidence="13">Diaminohydroxyphosphoribosylaminopyrimidine deaminase</fullName>
            <shortName evidence="13">DRAP deaminase</shortName>
            <ecNumber evidence="13">3.5.4.26</ecNumber>
        </recommendedName>
        <alternativeName>
            <fullName evidence="13">Riboflavin-specific deaminase</fullName>
        </alternativeName>
    </domain>
    <domain>
        <recommendedName>
            <fullName evidence="13">5-amino-6-(5-phosphoribosylamino)uracil reductase</fullName>
            <ecNumber evidence="13">1.1.1.193</ecNumber>
        </recommendedName>
        <alternativeName>
            <fullName evidence="13">HTP reductase</fullName>
        </alternativeName>
    </domain>
</protein>
<feature type="binding site" evidence="15">
    <location>
        <position position="194"/>
    </location>
    <ligand>
        <name>NADP(+)</name>
        <dbReference type="ChEBI" id="CHEBI:58349"/>
    </ligand>
</feature>
<dbReference type="UniPathway" id="UPA00275">
    <property type="reaction ID" value="UER00401"/>
</dbReference>
<evidence type="ECO:0000256" key="15">
    <source>
        <dbReference type="PIRSR" id="PIRSR006769-2"/>
    </source>
</evidence>
<evidence type="ECO:0000256" key="8">
    <source>
        <dbReference type="ARBA" id="ARBA00022801"/>
    </source>
</evidence>
<dbReference type="SUPFAM" id="SSF53927">
    <property type="entry name" value="Cytidine deaminase-like"/>
    <property type="match status" value="1"/>
</dbReference>
<keyword evidence="11 13" id="KW-0560">Oxidoreductase</keyword>
<feature type="binding site" evidence="15">
    <location>
        <position position="148"/>
    </location>
    <ligand>
        <name>NADP(+)</name>
        <dbReference type="ChEBI" id="CHEBI:58349"/>
    </ligand>
</feature>
<keyword evidence="9 13" id="KW-0862">Zinc</keyword>
<evidence type="ECO:0000256" key="4">
    <source>
        <dbReference type="ARBA" id="ARBA00005259"/>
    </source>
</evidence>
<dbReference type="NCBIfam" id="TIGR00227">
    <property type="entry name" value="ribD_Cterm"/>
    <property type="match status" value="1"/>
</dbReference>
<comment type="catalytic activity">
    <reaction evidence="13">
        <text>5-amino-6-(5-phospho-D-ribitylamino)uracil + NADP(+) = 5-amino-6-(5-phospho-D-ribosylamino)uracil + NADPH + H(+)</text>
        <dbReference type="Rhea" id="RHEA:17845"/>
        <dbReference type="ChEBI" id="CHEBI:15378"/>
        <dbReference type="ChEBI" id="CHEBI:57783"/>
        <dbReference type="ChEBI" id="CHEBI:58349"/>
        <dbReference type="ChEBI" id="CHEBI:58421"/>
        <dbReference type="ChEBI" id="CHEBI:58453"/>
        <dbReference type="EC" id="1.1.1.193"/>
    </reaction>
</comment>
<evidence type="ECO:0000256" key="7">
    <source>
        <dbReference type="ARBA" id="ARBA00022723"/>
    </source>
</evidence>
<reference evidence="18 19" key="1">
    <citation type="journal article" date="2015" name="Microbiome">
        <title>Genomic resolution of linkages in carbon, nitrogen, and sulfur cycling among widespread estuary sediment bacteria.</title>
        <authorList>
            <person name="Baker B.J."/>
            <person name="Lazar C.S."/>
            <person name="Teske A.P."/>
            <person name="Dick G.J."/>
        </authorList>
    </citation>
    <scope>NUCLEOTIDE SEQUENCE [LARGE SCALE GENOMIC DNA]</scope>
    <source>
        <strain evidence="18">DG_56</strain>
    </source>
</reference>
<comment type="similarity">
    <text evidence="4 13">In the N-terminal section; belongs to the cytidine and deoxycytidylate deaminase family.</text>
</comment>
<feature type="binding site" evidence="16">
    <location>
        <position position="44"/>
    </location>
    <ligand>
        <name>Zn(2+)</name>
        <dbReference type="ChEBI" id="CHEBI:29105"/>
        <note>catalytic</note>
    </ligand>
</feature>
<feature type="binding site" evidence="15">
    <location>
        <position position="201"/>
    </location>
    <ligand>
        <name>substrate</name>
    </ligand>
</feature>
<comment type="catalytic activity">
    <reaction evidence="13">
        <text>2,5-diamino-6-hydroxy-4-(5-phosphoribosylamino)-pyrimidine + H2O + H(+) = 5-amino-6-(5-phospho-D-ribosylamino)uracil + NH4(+)</text>
        <dbReference type="Rhea" id="RHEA:21868"/>
        <dbReference type="ChEBI" id="CHEBI:15377"/>
        <dbReference type="ChEBI" id="CHEBI:15378"/>
        <dbReference type="ChEBI" id="CHEBI:28938"/>
        <dbReference type="ChEBI" id="CHEBI:58453"/>
        <dbReference type="ChEBI" id="CHEBI:58614"/>
        <dbReference type="EC" id="3.5.4.26"/>
    </reaction>
</comment>
<evidence type="ECO:0000256" key="14">
    <source>
        <dbReference type="PIRSR" id="PIRSR006769-1"/>
    </source>
</evidence>
<dbReference type="EMBL" id="LIZY01000050">
    <property type="protein sequence ID" value="KPJ63994.1"/>
    <property type="molecule type" value="Genomic_DNA"/>
</dbReference>
<feature type="binding site" evidence="15">
    <location>
        <position position="164"/>
    </location>
    <ligand>
        <name>NADP(+)</name>
        <dbReference type="ChEBI" id="CHEBI:58349"/>
    </ligand>
</feature>
<feature type="binding site" evidence="15">
    <location>
        <position position="198"/>
    </location>
    <ligand>
        <name>substrate</name>
    </ligand>
</feature>
<evidence type="ECO:0000256" key="13">
    <source>
        <dbReference type="PIRNR" id="PIRNR006769"/>
    </source>
</evidence>
<gene>
    <name evidence="18" type="ORF">AMK68_02630</name>
</gene>
<dbReference type="PANTHER" id="PTHR38011">
    <property type="entry name" value="DIHYDROFOLATE REDUCTASE FAMILY PROTEIN (AFU_ORTHOLOGUE AFUA_8G06820)"/>
    <property type="match status" value="1"/>
</dbReference>
<comment type="function">
    <text evidence="1 13">Converts 2,5-diamino-6-(ribosylamino)-4(3h)-pyrimidinone 5'-phosphate into 5-amino-6-(ribosylamino)-2,4(1h,3h)-pyrimidinedione 5'-phosphate.</text>
</comment>
<comment type="similarity">
    <text evidence="5 13">In the C-terminal section; belongs to the HTP reductase family.</text>
</comment>
<dbReference type="NCBIfam" id="TIGR00326">
    <property type="entry name" value="eubact_ribD"/>
    <property type="match status" value="1"/>
</dbReference>
<dbReference type="InterPro" id="IPR004794">
    <property type="entry name" value="Eubact_RibD"/>
</dbReference>
<feature type="binding site" evidence="15">
    <location>
        <position position="217"/>
    </location>
    <ligand>
        <name>NADP(+)</name>
        <dbReference type="ChEBI" id="CHEBI:58349"/>
    </ligand>
</feature>
<dbReference type="GO" id="GO:0008703">
    <property type="term" value="F:5-amino-6-(5-phosphoribosylamino)uracil reductase activity"/>
    <property type="evidence" value="ECO:0007669"/>
    <property type="project" value="UniProtKB-EC"/>
</dbReference>
<keyword evidence="6 13" id="KW-0686">Riboflavin biosynthesis</keyword>
<feature type="binding site" evidence="15">
    <location>
        <position position="178"/>
    </location>
    <ligand>
        <name>substrate</name>
    </ligand>
</feature>
<dbReference type="InterPro" id="IPR016193">
    <property type="entry name" value="Cytidine_deaminase-like"/>
</dbReference>
<feature type="binding site" evidence="16">
    <location>
        <position position="69"/>
    </location>
    <ligand>
        <name>Zn(2+)</name>
        <dbReference type="ChEBI" id="CHEBI:29105"/>
        <note>catalytic</note>
    </ligand>
</feature>
<dbReference type="Pfam" id="PF00383">
    <property type="entry name" value="dCMP_cyt_deam_1"/>
    <property type="match status" value="1"/>
</dbReference>
<name>A0A0S7XNJ8_9BACT</name>
<dbReference type="EC" id="3.5.4.26" evidence="13"/>
<feature type="binding site" evidence="15">
    <location>
        <position position="190"/>
    </location>
    <ligand>
        <name>NADP(+)</name>
        <dbReference type="ChEBI" id="CHEBI:58349"/>
    </ligand>
</feature>
<evidence type="ECO:0000256" key="12">
    <source>
        <dbReference type="ARBA" id="ARBA00023268"/>
    </source>
</evidence>
<comment type="cofactor">
    <cofactor evidence="13 16">
        <name>Zn(2+)</name>
        <dbReference type="ChEBI" id="CHEBI:29105"/>
    </cofactor>
    <text evidence="13 16">Binds 1 zinc ion.</text>
</comment>
<dbReference type="SUPFAM" id="SSF53597">
    <property type="entry name" value="Dihydrofolate reductase-like"/>
    <property type="match status" value="1"/>
</dbReference>
<keyword evidence="7 13" id="KW-0479">Metal-binding</keyword>
<dbReference type="InterPro" id="IPR050765">
    <property type="entry name" value="Riboflavin_Biosynth_HTPR"/>
</dbReference>
<dbReference type="InterPro" id="IPR024072">
    <property type="entry name" value="DHFR-like_dom_sf"/>
</dbReference>
<accession>A0A0S7XNJ8</accession>
<evidence type="ECO:0000256" key="11">
    <source>
        <dbReference type="ARBA" id="ARBA00023002"/>
    </source>
</evidence>
<dbReference type="GO" id="GO:0050661">
    <property type="term" value="F:NADP binding"/>
    <property type="evidence" value="ECO:0007669"/>
    <property type="project" value="InterPro"/>
</dbReference>
<evidence type="ECO:0000256" key="6">
    <source>
        <dbReference type="ARBA" id="ARBA00022619"/>
    </source>
</evidence>
<evidence type="ECO:0000313" key="18">
    <source>
        <dbReference type="EMBL" id="KPJ63994.1"/>
    </source>
</evidence>
<dbReference type="PROSITE" id="PS51747">
    <property type="entry name" value="CYT_DCMP_DEAMINASES_2"/>
    <property type="match status" value="1"/>
</dbReference>
<dbReference type="CDD" id="cd01284">
    <property type="entry name" value="Riboflavin_deaminase-reductase"/>
    <property type="match status" value="1"/>
</dbReference>
<evidence type="ECO:0000256" key="16">
    <source>
        <dbReference type="PIRSR" id="PIRSR006769-3"/>
    </source>
</evidence>
<dbReference type="AlphaFoldDB" id="A0A0S7XNJ8"/>